<dbReference type="InterPro" id="IPR042110">
    <property type="entry name" value="Adenylosuccinate_synth_dom2"/>
</dbReference>
<dbReference type="GO" id="GO:0004019">
    <property type="term" value="F:adenylosuccinate synthase activity"/>
    <property type="evidence" value="ECO:0007669"/>
    <property type="project" value="UniProtKB-UniRule"/>
</dbReference>
<keyword evidence="12" id="KW-1185">Reference proteome</keyword>
<evidence type="ECO:0000256" key="6">
    <source>
        <dbReference type="ARBA" id="ARBA00022842"/>
    </source>
</evidence>
<dbReference type="RefSeq" id="WP_206293847.1">
    <property type="nucleotide sequence ID" value="NZ_CP063458.1"/>
</dbReference>
<feature type="active site" description="Proton donor" evidence="8">
    <location>
        <position position="46"/>
    </location>
</feature>
<evidence type="ECO:0000256" key="8">
    <source>
        <dbReference type="HAMAP-Rule" id="MF_00011"/>
    </source>
</evidence>
<dbReference type="Pfam" id="PF00709">
    <property type="entry name" value="Adenylsucc_synt"/>
    <property type="match status" value="1"/>
</dbReference>
<feature type="binding site" description="in other chain" evidence="8">
    <location>
        <position position="246"/>
    </location>
    <ligand>
        <name>IMP</name>
        <dbReference type="ChEBI" id="CHEBI:58053"/>
        <note>ligand shared between dimeric partners</note>
    </ligand>
</feature>
<dbReference type="KEGG" id="hbs:IPV69_05135"/>
<dbReference type="GO" id="GO:0000287">
    <property type="term" value="F:magnesium ion binding"/>
    <property type="evidence" value="ECO:0007669"/>
    <property type="project" value="UniProtKB-UniRule"/>
</dbReference>
<feature type="binding site" description="in other chain" evidence="8">
    <location>
        <begin position="43"/>
        <end position="46"/>
    </location>
    <ligand>
        <name>IMP</name>
        <dbReference type="ChEBI" id="CHEBI:58053"/>
        <note>ligand shared between dimeric partners</note>
    </ligand>
</feature>
<evidence type="ECO:0000256" key="1">
    <source>
        <dbReference type="ARBA" id="ARBA00011738"/>
    </source>
</evidence>
<dbReference type="CDD" id="cd03108">
    <property type="entry name" value="AdSS"/>
    <property type="match status" value="1"/>
</dbReference>
<feature type="binding site" evidence="8">
    <location>
        <begin position="306"/>
        <end position="312"/>
    </location>
    <ligand>
        <name>substrate</name>
    </ligand>
</feature>
<dbReference type="PANTHER" id="PTHR11846">
    <property type="entry name" value="ADENYLOSUCCINATE SYNTHETASE"/>
    <property type="match status" value="1"/>
</dbReference>
<dbReference type="GO" id="GO:0046040">
    <property type="term" value="P:IMP metabolic process"/>
    <property type="evidence" value="ECO:0007669"/>
    <property type="project" value="TreeGrafter"/>
</dbReference>
<feature type="binding site" evidence="8">
    <location>
        <begin position="45"/>
        <end position="47"/>
    </location>
    <ligand>
        <name>GTP</name>
        <dbReference type="ChEBI" id="CHEBI:37565"/>
    </ligand>
</feature>
<evidence type="ECO:0000256" key="2">
    <source>
        <dbReference type="ARBA" id="ARBA00022598"/>
    </source>
</evidence>
<evidence type="ECO:0000256" key="9">
    <source>
        <dbReference type="PROSITE-ProRule" id="PRU10134"/>
    </source>
</evidence>
<feature type="active site" description="Proton acceptor" evidence="8">
    <location>
        <position position="18"/>
    </location>
</feature>
<dbReference type="Proteomes" id="UP000593765">
    <property type="component" value="Chromosome"/>
</dbReference>
<accession>A0A7M2WZ42</accession>
<comment type="catalytic activity">
    <reaction evidence="8 10">
        <text>IMP + L-aspartate + GTP = N(6)-(1,2-dicarboxyethyl)-AMP + GDP + phosphate + 2 H(+)</text>
        <dbReference type="Rhea" id="RHEA:15753"/>
        <dbReference type="ChEBI" id="CHEBI:15378"/>
        <dbReference type="ChEBI" id="CHEBI:29991"/>
        <dbReference type="ChEBI" id="CHEBI:37565"/>
        <dbReference type="ChEBI" id="CHEBI:43474"/>
        <dbReference type="ChEBI" id="CHEBI:57567"/>
        <dbReference type="ChEBI" id="CHEBI:58053"/>
        <dbReference type="ChEBI" id="CHEBI:58189"/>
        <dbReference type="EC" id="6.3.4.4"/>
    </reaction>
</comment>
<dbReference type="InterPro" id="IPR027417">
    <property type="entry name" value="P-loop_NTPase"/>
</dbReference>
<evidence type="ECO:0000313" key="11">
    <source>
        <dbReference type="EMBL" id="QOV90745.1"/>
    </source>
</evidence>
<dbReference type="InterPro" id="IPR001114">
    <property type="entry name" value="Adenylosuccinate_synthetase"/>
</dbReference>
<feature type="binding site" description="in other chain" evidence="8">
    <location>
        <begin position="18"/>
        <end position="21"/>
    </location>
    <ligand>
        <name>IMP</name>
        <dbReference type="ChEBI" id="CHEBI:58053"/>
        <note>ligand shared between dimeric partners</note>
    </ligand>
</feature>
<dbReference type="SMART" id="SM00788">
    <property type="entry name" value="Adenylsucc_synt"/>
    <property type="match status" value="1"/>
</dbReference>
<dbReference type="Gene3D" id="3.90.170.10">
    <property type="entry name" value="Adenylosuccinate Synthetase, subunit A, domain 3"/>
    <property type="match status" value="1"/>
</dbReference>
<dbReference type="SUPFAM" id="SSF52540">
    <property type="entry name" value="P-loop containing nucleoside triphosphate hydrolases"/>
    <property type="match status" value="1"/>
</dbReference>
<dbReference type="EMBL" id="CP063458">
    <property type="protein sequence ID" value="QOV90745.1"/>
    <property type="molecule type" value="Genomic_DNA"/>
</dbReference>
<feature type="active site" evidence="9">
    <location>
        <position position="146"/>
    </location>
</feature>
<evidence type="ECO:0000256" key="10">
    <source>
        <dbReference type="RuleBase" id="RU000520"/>
    </source>
</evidence>
<evidence type="ECO:0000256" key="7">
    <source>
        <dbReference type="ARBA" id="ARBA00023134"/>
    </source>
</evidence>
<feature type="binding site" evidence="8">
    <location>
        <position position="45"/>
    </location>
    <ligand>
        <name>Mg(2+)</name>
        <dbReference type="ChEBI" id="CHEBI:18420"/>
    </ligand>
</feature>
<organism evidence="11 12">
    <name type="scientific">Humisphaera borealis</name>
    <dbReference type="NCBI Taxonomy" id="2807512"/>
    <lineage>
        <taxon>Bacteria</taxon>
        <taxon>Pseudomonadati</taxon>
        <taxon>Planctomycetota</taxon>
        <taxon>Phycisphaerae</taxon>
        <taxon>Tepidisphaerales</taxon>
        <taxon>Tepidisphaeraceae</taxon>
        <taxon>Humisphaera</taxon>
    </lineage>
</organism>
<dbReference type="InterPro" id="IPR018220">
    <property type="entry name" value="Adenylosuccin_syn_GTP-bd"/>
</dbReference>
<dbReference type="NCBIfam" id="NF002223">
    <property type="entry name" value="PRK01117.1"/>
    <property type="match status" value="1"/>
</dbReference>
<feature type="binding site" evidence="8">
    <location>
        <position position="312"/>
    </location>
    <ligand>
        <name>GTP</name>
        <dbReference type="ChEBI" id="CHEBI:37565"/>
    </ligand>
</feature>
<comment type="caution">
    <text evidence="8">Lacks conserved residue(s) required for the propagation of feature annotation.</text>
</comment>
<evidence type="ECO:0000256" key="4">
    <source>
        <dbReference type="ARBA" id="ARBA00022741"/>
    </source>
</evidence>
<dbReference type="GO" id="GO:0005525">
    <property type="term" value="F:GTP binding"/>
    <property type="evidence" value="ECO:0007669"/>
    <property type="project" value="UniProtKB-UniRule"/>
</dbReference>
<dbReference type="GO" id="GO:0005737">
    <property type="term" value="C:cytoplasm"/>
    <property type="evidence" value="ECO:0007669"/>
    <property type="project" value="UniProtKB-SubCell"/>
</dbReference>
<evidence type="ECO:0000313" key="12">
    <source>
        <dbReference type="Proteomes" id="UP000593765"/>
    </source>
</evidence>
<dbReference type="AlphaFoldDB" id="A0A7M2WZ42"/>
<feature type="binding site" evidence="8">
    <location>
        <position position="149"/>
    </location>
    <ligand>
        <name>IMP</name>
        <dbReference type="ChEBI" id="CHEBI:58053"/>
        <note>ligand shared between dimeric partners</note>
    </ligand>
</feature>
<comment type="similarity">
    <text evidence="8 10">Belongs to the adenylosuccinate synthetase family.</text>
</comment>
<reference evidence="11 12" key="1">
    <citation type="submission" date="2020-10" db="EMBL/GenBank/DDBJ databases">
        <title>Wide distribution of Phycisphaera-like planctomycetes from WD2101 soil group in peatlands and genome analysis of the first cultivated representative.</title>
        <authorList>
            <person name="Dedysh S.N."/>
            <person name="Beletsky A.V."/>
            <person name="Ivanova A."/>
            <person name="Kulichevskaya I.S."/>
            <person name="Suzina N.E."/>
            <person name="Philippov D.A."/>
            <person name="Rakitin A.L."/>
            <person name="Mardanov A.V."/>
            <person name="Ravin N.V."/>
        </authorList>
    </citation>
    <scope>NUCLEOTIDE SEQUENCE [LARGE SCALE GENOMIC DNA]</scope>
    <source>
        <strain evidence="11 12">M1803</strain>
    </source>
</reference>
<keyword evidence="5 8" id="KW-0658">Purine biosynthesis</keyword>
<keyword evidence="6 8" id="KW-0460">Magnesium</keyword>
<feature type="binding site" evidence="8">
    <location>
        <begin position="420"/>
        <end position="422"/>
    </location>
    <ligand>
        <name>GTP</name>
        <dbReference type="ChEBI" id="CHEBI:37565"/>
    </ligand>
</feature>
<dbReference type="FunFam" id="1.10.300.10:FF:000001">
    <property type="entry name" value="Adenylosuccinate synthetase"/>
    <property type="match status" value="1"/>
</dbReference>
<dbReference type="GO" id="GO:0044208">
    <property type="term" value="P:'de novo' AMP biosynthetic process"/>
    <property type="evidence" value="ECO:0007669"/>
    <property type="project" value="UniProtKB-UniRule"/>
</dbReference>
<feature type="binding site" evidence="8">
    <location>
        <begin position="338"/>
        <end position="340"/>
    </location>
    <ligand>
        <name>GTP</name>
        <dbReference type="ChEBI" id="CHEBI:37565"/>
    </ligand>
</feature>
<comment type="subcellular location">
    <subcellularLocation>
        <location evidence="8">Cytoplasm</location>
    </subcellularLocation>
</comment>
<feature type="binding site" description="in other chain" evidence="8">
    <location>
        <position position="310"/>
    </location>
    <ligand>
        <name>IMP</name>
        <dbReference type="ChEBI" id="CHEBI:58053"/>
        <note>ligand shared between dimeric partners</note>
    </ligand>
</feature>
<dbReference type="HAMAP" id="MF_00011">
    <property type="entry name" value="Adenylosucc_synth"/>
    <property type="match status" value="1"/>
</dbReference>
<comment type="cofactor">
    <cofactor evidence="8">
        <name>Mg(2+)</name>
        <dbReference type="ChEBI" id="CHEBI:18420"/>
    </cofactor>
    <text evidence="8">Binds 1 Mg(2+) ion per subunit.</text>
</comment>
<dbReference type="NCBIfam" id="TIGR00184">
    <property type="entry name" value="purA"/>
    <property type="match status" value="1"/>
</dbReference>
<dbReference type="PANTHER" id="PTHR11846:SF0">
    <property type="entry name" value="ADENYLOSUCCINATE SYNTHETASE"/>
    <property type="match status" value="1"/>
</dbReference>
<dbReference type="InterPro" id="IPR042109">
    <property type="entry name" value="Adenylosuccinate_synth_dom1"/>
</dbReference>
<keyword evidence="8" id="KW-0963">Cytoplasm</keyword>
<keyword evidence="2 8" id="KW-0436">Ligase</keyword>
<dbReference type="UniPathway" id="UPA00075">
    <property type="reaction ID" value="UER00335"/>
</dbReference>
<evidence type="ECO:0000256" key="5">
    <source>
        <dbReference type="ARBA" id="ARBA00022755"/>
    </source>
</evidence>
<keyword evidence="7 8" id="KW-0342">GTP-binding</keyword>
<keyword evidence="3 8" id="KW-0479">Metal-binding</keyword>
<dbReference type="InterPro" id="IPR042111">
    <property type="entry name" value="Adenylosuccinate_synth_dom3"/>
</dbReference>
<feature type="binding site" evidence="8">
    <location>
        <begin position="17"/>
        <end position="23"/>
    </location>
    <ligand>
        <name>GTP</name>
        <dbReference type="ChEBI" id="CHEBI:37565"/>
    </ligand>
</feature>
<comment type="function">
    <text evidence="8">Plays an important role in the de novo pathway of purine nucleotide biosynthesis. Catalyzes the first committed step in the biosynthesis of AMP from IMP.</text>
</comment>
<gene>
    <name evidence="8" type="primary">purA</name>
    <name evidence="11" type="ORF">IPV69_05135</name>
</gene>
<keyword evidence="4 8" id="KW-0547">Nucleotide-binding</keyword>
<dbReference type="PROSITE" id="PS00513">
    <property type="entry name" value="ADENYLOSUCCIN_SYN_2"/>
    <property type="match status" value="1"/>
</dbReference>
<dbReference type="FunFam" id="3.90.170.10:FF:000001">
    <property type="entry name" value="Adenylosuccinate synthetase"/>
    <property type="match status" value="1"/>
</dbReference>
<evidence type="ECO:0000256" key="3">
    <source>
        <dbReference type="ARBA" id="ARBA00022723"/>
    </source>
</evidence>
<dbReference type="Gene3D" id="3.40.440.10">
    <property type="entry name" value="Adenylosuccinate Synthetase, subunit A, domain 1"/>
    <property type="match status" value="1"/>
</dbReference>
<protein>
    <recommendedName>
        <fullName evidence="8 10">Adenylosuccinate synthetase</fullName>
        <shortName evidence="8">AMPSase</shortName>
        <shortName evidence="8">AdSS</shortName>
        <ecNumber evidence="8 10">6.3.4.4</ecNumber>
    </recommendedName>
    <alternativeName>
        <fullName evidence="8">IMP--aspartate ligase</fullName>
    </alternativeName>
</protein>
<name>A0A7M2WZ42_9BACT</name>
<comment type="subunit">
    <text evidence="1 8">Homodimer.</text>
</comment>
<dbReference type="Gene3D" id="1.10.300.10">
    <property type="entry name" value="Adenylosuccinate Synthetase, subunit A, domain 2"/>
    <property type="match status" value="1"/>
</dbReference>
<dbReference type="PROSITE" id="PS01266">
    <property type="entry name" value="ADENYLOSUCCIN_SYN_1"/>
    <property type="match status" value="1"/>
</dbReference>
<dbReference type="InterPro" id="IPR033128">
    <property type="entry name" value="Adenylosuccin_syn_Lys_AS"/>
</dbReference>
<comment type="pathway">
    <text evidence="8 10">Purine metabolism; AMP biosynthesis via de novo pathway; AMP from IMP: step 1/2.</text>
</comment>
<sequence length="431" mass="47832">MSEFLDGNTCVVGLQWGDEGKGKIVDFLTENAEVVARYCGGANAGHSVRIGNEKYATHLLPVGVFRPGVMSLIGNGVVLDPVVLFKEIDEMVARGVPISPANLRVSYKAHLVMPYHQLEDAAREAKAGAGGIGTTKRGIGPAYADKMHRTTAFRVADLLHEERLKERLERVITDRNTVFKALYDAPPLNWRETFEQYRAFGKRIEPYVDDVGHLLIGYAKEGKRIVFEGAHAVLLDVDHGTYPYVTSSNCSALGLYTGAGVPPQTVKNFFGIMKAYSTRVGGGPFPTEQENATGQYIRERGNEYGTTTRRPRRCGWFDAMAVRYSVELCGITHIALTLLDVLSGLEQVKVCTGYMHKGIRQDFFRADMDVLAEVEPIYETFPGWKQDISQVRRWEDLPPEAKSYVQALEKLVGAPIRMVSVGPERTATLIR</sequence>
<dbReference type="EC" id="6.3.4.4" evidence="8 10"/>
<proteinExistence type="inferred from homology"/>
<feature type="binding site" evidence="8">
    <location>
        <position position="18"/>
    </location>
    <ligand>
        <name>Mg(2+)</name>
        <dbReference type="ChEBI" id="CHEBI:18420"/>
    </ligand>
</feature>
<feature type="binding site" description="in other chain" evidence="8">
    <location>
        <position position="135"/>
    </location>
    <ligand>
        <name>IMP</name>
        <dbReference type="ChEBI" id="CHEBI:58053"/>
        <note>ligand shared between dimeric partners</note>
    </ligand>
</feature>